<comment type="caution">
    <text evidence="1">The sequence shown here is derived from an EMBL/GenBank/DDBJ whole genome shotgun (WGS) entry which is preliminary data.</text>
</comment>
<evidence type="ECO:0000313" key="2">
    <source>
        <dbReference type="Proteomes" id="UP000664859"/>
    </source>
</evidence>
<protein>
    <submittedName>
        <fullName evidence="1">Uncharacterized protein</fullName>
    </submittedName>
</protein>
<dbReference type="AlphaFoldDB" id="A0A835Z653"/>
<dbReference type="Proteomes" id="UP000664859">
    <property type="component" value="Unassembled WGS sequence"/>
</dbReference>
<sequence length="78" mass="8133">MRCWVLDSIVAAGLYIYVGAVAVGADAVPPPRLLDRAASRPTPPIVRHTAKLGASAPKLARVCLLRSDHRVAAATCAS</sequence>
<keyword evidence="2" id="KW-1185">Reference proteome</keyword>
<name>A0A835Z653_9STRA</name>
<evidence type="ECO:0000313" key="1">
    <source>
        <dbReference type="EMBL" id="KAG5188372.1"/>
    </source>
</evidence>
<gene>
    <name evidence="1" type="ORF">JKP88DRAFT_234264</name>
</gene>
<proteinExistence type="predicted"/>
<reference evidence="1" key="1">
    <citation type="submission" date="2021-02" db="EMBL/GenBank/DDBJ databases">
        <title>First Annotated Genome of the Yellow-green Alga Tribonema minus.</title>
        <authorList>
            <person name="Mahan K.M."/>
        </authorList>
    </citation>
    <scope>NUCLEOTIDE SEQUENCE</scope>
    <source>
        <strain evidence="1">UTEX B ZZ1240</strain>
    </source>
</reference>
<accession>A0A835Z653</accession>
<dbReference type="EMBL" id="JAFCMP010000070">
    <property type="protein sequence ID" value="KAG5188372.1"/>
    <property type="molecule type" value="Genomic_DNA"/>
</dbReference>
<organism evidence="1 2">
    <name type="scientific">Tribonema minus</name>
    <dbReference type="NCBI Taxonomy" id="303371"/>
    <lineage>
        <taxon>Eukaryota</taxon>
        <taxon>Sar</taxon>
        <taxon>Stramenopiles</taxon>
        <taxon>Ochrophyta</taxon>
        <taxon>PX clade</taxon>
        <taxon>Xanthophyceae</taxon>
        <taxon>Tribonematales</taxon>
        <taxon>Tribonemataceae</taxon>
        <taxon>Tribonema</taxon>
    </lineage>
</organism>